<dbReference type="EMBL" id="BK014817">
    <property type="protein sequence ID" value="DAD77094.1"/>
    <property type="molecule type" value="Genomic_DNA"/>
</dbReference>
<reference evidence="1" key="1">
    <citation type="journal article" date="2021" name="Proc. Natl. Acad. Sci. U.S.A.">
        <title>A Catalog of Tens of Thousands of Viruses from Human Metagenomes Reveals Hidden Associations with Chronic Diseases.</title>
        <authorList>
            <person name="Tisza M.J."/>
            <person name="Buck C.B."/>
        </authorList>
    </citation>
    <scope>NUCLEOTIDE SEQUENCE</scope>
    <source>
        <strain evidence="1">Ct0d96</strain>
    </source>
</reference>
<sequence length="189" mass="20646">MKDIVFQLGTPDANTFVRFAKAYIDQKSLRQVLTMAHGKIDGKMLYVQGADSHRAFKLALPLLSASVEHGEFLLSPPAGLFDKRSAYVEVTAGADATTYRSLNDSITLSIEKGNYPNLDGVWELKPANKASEKLETYFSPSLLASSLKAFDQKRPVKLTFTTDRAPVLITQGSAKAIVLPVRNPDKAAT</sequence>
<proteinExistence type="predicted"/>
<organism evidence="1">
    <name type="scientific">Siphoviridae sp. ct0d96</name>
    <dbReference type="NCBI Taxonomy" id="2826268"/>
    <lineage>
        <taxon>Viruses</taxon>
        <taxon>Duplodnaviria</taxon>
        <taxon>Heunggongvirae</taxon>
        <taxon>Uroviricota</taxon>
        <taxon>Caudoviricetes</taxon>
    </lineage>
</organism>
<protein>
    <submittedName>
        <fullName evidence="1">DNA polymerase III beta subunit, C-terminal domain</fullName>
    </submittedName>
</protein>
<name>A0A8S5M4G7_9CAUD</name>
<evidence type="ECO:0000313" key="1">
    <source>
        <dbReference type="EMBL" id="DAD77094.1"/>
    </source>
</evidence>
<accession>A0A8S5M4G7</accession>
<dbReference type="Gene3D" id="3.10.150.10">
    <property type="entry name" value="DNA Polymerase III, subunit A, domain 2"/>
    <property type="match status" value="1"/>
</dbReference>